<comment type="caution">
    <text evidence="1">The sequence shown here is derived from an EMBL/GenBank/DDBJ whole genome shotgun (WGS) entry which is preliminary data.</text>
</comment>
<name>A0A556SB06_9GAMM</name>
<proteinExistence type="predicted"/>
<accession>A0A556SB06</accession>
<evidence type="ECO:0000313" key="2">
    <source>
        <dbReference type="Proteomes" id="UP000319483"/>
    </source>
</evidence>
<sequence length="553" mass="62923">MSNKDTGYVINDLKKIRGQRSFDLQLYQGMAKLSSVVEDETGVVIHGIPLQLLNVQKGYITQSFLNFIYNKLYINPSTINVGYVSNQRTIEVSIFNGYFSSKILTSITYSDKQGVTVSNVTLPLLFSRLSLKILSIDIDSYGTDSINCTISFHFLNAETVTLVVNGNRSLPLPLSPNWSHGITETLEWKTNVHQSQTGAEQRVAMRLTPRRTFEFQTLIHKHERRQIENILFQNYLSSFSLPIYSDIGLLDREIKPGDKTIYLSTIGRDYHIGGNLTVIDGSNTIVGNIESIKNSSITLSEPIYTAVLKGAKVFPIKSAKLTEPPKIIRRTDELATAELRFLVVEKNDINVNVELPIYNNFYVLEQEPDWSDDVHVSCESMRREIDNQTGIVYYSDSANRVFSTQSHEFLINGRNKQLELRALFYALRGRQKPIFVPSFSNDCKLVDDATSEILDIEQNNMTETDLGGQFLRILLSGNRILYREIVNVKSNNKGGLRLLLNKKVAFMCQEVIKISIMRLCRLNDDKVVWEHLTDADGTARVNVTFREVRYELE</sequence>
<protein>
    <submittedName>
        <fullName evidence="1">Uncharacterized protein</fullName>
    </submittedName>
</protein>
<dbReference type="RefSeq" id="WP_144092273.1">
    <property type="nucleotide sequence ID" value="NZ_VMHM01000011.1"/>
</dbReference>
<reference evidence="1 2" key="1">
    <citation type="submission" date="2019-07" db="EMBL/GenBank/DDBJ databases">
        <title>Gilliamella genomes.</title>
        <authorList>
            <person name="Zheng H."/>
        </authorList>
    </citation>
    <scope>NUCLEOTIDE SEQUENCE [LARGE SCALE GENOMIC DNA]</scope>
    <source>
        <strain evidence="1 2">W8127</strain>
    </source>
</reference>
<gene>
    <name evidence="1" type="ORF">FPQ15_09105</name>
</gene>
<organism evidence="1 2">
    <name type="scientific">Gilliamella apicola</name>
    <dbReference type="NCBI Taxonomy" id="1196095"/>
    <lineage>
        <taxon>Bacteria</taxon>
        <taxon>Pseudomonadati</taxon>
        <taxon>Pseudomonadota</taxon>
        <taxon>Gammaproteobacteria</taxon>
        <taxon>Orbales</taxon>
        <taxon>Orbaceae</taxon>
        <taxon>Gilliamella</taxon>
    </lineage>
</organism>
<dbReference type="Proteomes" id="UP000319483">
    <property type="component" value="Unassembled WGS sequence"/>
</dbReference>
<dbReference type="AlphaFoldDB" id="A0A556SB06"/>
<evidence type="ECO:0000313" key="1">
    <source>
        <dbReference type="EMBL" id="TSJ98330.1"/>
    </source>
</evidence>
<dbReference type="EMBL" id="VMHM01000011">
    <property type="protein sequence ID" value="TSJ98330.1"/>
    <property type="molecule type" value="Genomic_DNA"/>
</dbReference>